<dbReference type="Pfam" id="PF04030">
    <property type="entry name" value="ALO"/>
    <property type="match status" value="1"/>
</dbReference>
<evidence type="ECO:0000256" key="3">
    <source>
        <dbReference type="ARBA" id="ARBA00013121"/>
    </source>
</evidence>
<dbReference type="GO" id="GO:0003885">
    <property type="term" value="F:D-arabinono-1,4-lactone oxidase activity"/>
    <property type="evidence" value="ECO:0007669"/>
    <property type="project" value="InterPro"/>
</dbReference>
<comment type="catalytic activity">
    <reaction evidence="6">
        <text>L-gulono-1,4-lactone + O2 = L-ascorbate + H2O2 + H(+)</text>
        <dbReference type="Rhea" id="RHEA:32363"/>
        <dbReference type="ChEBI" id="CHEBI:15378"/>
        <dbReference type="ChEBI" id="CHEBI:15379"/>
        <dbReference type="ChEBI" id="CHEBI:16240"/>
        <dbReference type="ChEBI" id="CHEBI:17587"/>
        <dbReference type="ChEBI" id="CHEBI:38290"/>
        <dbReference type="EC" id="1.1.3.8"/>
    </reaction>
</comment>
<name>A0A8J5L3C9_ZINOF</name>
<dbReference type="PROSITE" id="PS51387">
    <property type="entry name" value="FAD_PCMH"/>
    <property type="match status" value="1"/>
</dbReference>
<dbReference type="InterPro" id="IPR016169">
    <property type="entry name" value="FAD-bd_PCMH_sub2"/>
</dbReference>
<evidence type="ECO:0000256" key="5">
    <source>
        <dbReference type="ARBA" id="ARBA00023002"/>
    </source>
</evidence>
<accession>A0A8J5L3C9</accession>
<evidence type="ECO:0000313" key="9">
    <source>
        <dbReference type="Proteomes" id="UP000734854"/>
    </source>
</evidence>
<dbReference type="InterPro" id="IPR050432">
    <property type="entry name" value="FAD-linked_Oxidoreductases_BP"/>
</dbReference>
<dbReference type="Pfam" id="PF22906">
    <property type="entry name" value="GULLO2-like_3rd"/>
    <property type="match status" value="1"/>
</dbReference>
<dbReference type="GO" id="GO:0071949">
    <property type="term" value="F:FAD binding"/>
    <property type="evidence" value="ECO:0007669"/>
    <property type="project" value="InterPro"/>
</dbReference>
<dbReference type="PANTHER" id="PTHR13878">
    <property type="entry name" value="GULONOLACTONE OXIDASE"/>
    <property type="match status" value="1"/>
</dbReference>
<evidence type="ECO:0000256" key="1">
    <source>
        <dbReference type="ARBA" id="ARBA00005147"/>
    </source>
</evidence>
<dbReference type="SUPFAM" id="SSF56176">
    <property type="entry name" value="FAD-binding/transporter-associated domain-like"/>
    <property type="match status" value="1"/>
</dbReference>
<dbReference type="Proteomes" id="UP000734854">
    <property type="component" value="Unassembled WGS sequence"/>
</dbReference>
<dbReference type="GO" id="GO:0016020">
    <property type="term" value="C:membrane"/>
    <property type="evidence" value="ECO:0007669"/>
    <property type="project" value="InterPro"/>
</dbReference>
<proteinExistence type="inferred from homology"/>
<dbReference type="InterPro" id="IPR006094">
    <property type="entry name" value="Oxid_FAD_bind_N"/>
</dbReference>
<dbReference type="InterPro" id="IPR016166">
    <property type="entry name" value="FAD-bd_PCMH"/>
</dbReference>
<gene>
    <name evidence="8" type="ORF">ZIOFF_036306</name>
</gene>
<dbReference type="Gene3D" id="3.30.465.10">
    <property type="match status" value="1"/>
</dbReference>
<dbReference type="UniPathway" id="UPA00132"/>
<keyword evidence="5" id="KW-0560">Oxidoreductase</keyword>
<dbReference type="GO" id="GO:0019853">
    <property type="term" value="P:L-ascorbic acid biosynthetic process"/>
    <property type="evidence" value="ECO:0007669"/>
    <property type="project" value="UniProtKB-UniPathway"/>
</dbReference>
<comment type="similarity">
    <text evidence="2">Belongs to the oxygen-dependent FAD-linked oxidoreductase family.</text>
</comment>
<feature type="domain" description="FAD-binding PCMH-type" evidence="7">
    <location>
        <begin position="85"/>
        <end position="271"/>
    </location>
</feature>
<evidence type="ECO:0000256" key="2">
    <source>
        <dbReference type="ARBA" id="ARBA00005466"/>
    </source>
</evidence>
<evidence type="ECO:0000259" key="7">
    <source>
        <dbReference type="PROSITE" id="PS51387"/>
    </source>
</evidence>
<dbReference type="InterPro" id="IPR007173">
    <property type="entry name" value="ALO_C"/>
</dbReference>
<dbReference type="InterPro" id="IPR010030">
    <property type="entry name" value="GULO_Plant"/>
</dbReference>
<reference evidence="8 9" key="1">
    <citation type="submission" date="2020-08" db="EMBL/GenBank/DDBJ databases">
        <title>Plant Genome Project.</title>
        <authorList>
            <person name="Zhang R.-G."/>
        </authorList>
    </citation>
    <scope>NUCLEOTIDE SEQUENCE [LARGE SCALE GENOMIC DNA]</scope>
    <source>
        <tissue evidence="8">Rhizome</tissue>
    </source>
</reference>
<organism evidence="8 9">
    <name type="scientific">Zingiber officinale</name>
    <name type="common">Ginger</name>
    <name type="synonym">Amomum zingiber</name>
    <dbReference type="NCBI Taxonomy" id="94328"/>
    <lineage>
        <taxon>Eukaryota</taxon>
        <taxon>Viridiplantae</taxon>
        <taxon>Streptophyta</taxon>
        <taxon>Embryophyta</taxon>
        <taxon>Tracheophyta</taxon>
        <taxon>Spermatophyta</taxon>
        <taxon>Magnoliopsida</taxon>
        <taxon>Liliopsida</taxon>
        <taxon>Zingiberales</taxon>
        <taxon>Zingiberaceae</taxon>
        <taxon>Zingiber</taxon>
    </lineage>
</organism>
<dbReference type="Gene3D" id="3.30.70.2520">
    <property type="match status" value="1"/>
</dbReference>
<comment type="pathway">
    <text evidence="1">Cofactor biosynthesis; L-ascorbate biosynthesis.</text>
</comment>
<dbReference type="InterPro" id="IPR055154">
    <property type="entry name" value="GULLO2-like_C"/>
</dbReference>
<dbReference type="EMBL" id="JACMSC010000010">
    <property type="protein sequence ID" value="KAG6503982.1"/>
    <property type="molecule type" value="Genomic_DNA"/>
</dbReference>
<dbReference type="GO" id="GO:0050105">
    <property type="term" value="F:L-gulonolactone oxidase activity"/>
    <property type="evidence" value="ECO:0007669"/>
    <property type="project" value="UniProtKB-EC"/>
</dbReference>
<evidence type="ECO:0000313" key="8">
    <source>
        <dbReference type="EMBL" id="KAG6503982.1"/>
    </source>
</evidence>
<keyword evidence="4" id="KW-0060">Ascorbate biosynthesis</keyword>
<dbReference type="NCBIfam" id="TIGR01677">
    <property type="entry name" value="pln_FAD_oxido"/>
    <property type="match status" value="1"/>
</dbReference>
<dbReference type="AlphaFoldDB" id="A0A8J5L3C9"/>
<dbReference type="EC" id="1.1.3.8" evidence="3"/>
<comment type="caution">
    <text evidence="8">The sequence shown here is derived from an EMBL/GenBank/DDBJ whole genome shotgun (WGS) entry which is preliminary data.</text>
</comment>
<dbReference type="PANTHER" id="PTHR13878:SF104">
    <property type="entry name" value="FAD-BINDING PCMH-TYPE DOMAIN-CONTAINING PROTEIN"/>
    <property type="match status" value="1"/>
</dbReference>
<dbReference type="Pfam" id="PF01565">
    <property type="entry name" value="FAD_binding_4"/>
    <property type="match status" value="1"/>
</dbReference>
<dbReference type="InterPro" id="IPR036318">
    <property type="entry name" value="FAD-bd_PCMH-like_sf"/>
</dbReference>
<keyword evidence="9" id="KW-1185">Reference proteome</keyword>
<protein>
    <recommendedName>
        <fullName evidence="3">L-gulonolactone oxidase</fullName>
        <ecNumber evidence="3">1.1.3.8</ecNumber>
    </recommendedName>
</protein>
<sequence>MFTYLLRLQNSIKAKQVPMHLRGLSSKLISMAPATAFLLPLLSSVILLLAVVAVRASPPGPVVTCRSGNSNCTVTNAYGAFPDRSTCLVASVAYPGTEQELLAAVSAAAAKGQHMKALSAYSHSIPKLSCPGGPAGRGLVISTVRLNRTVSSDPARFRMTFEGGIKLRELLDAAASRGMALPHSPYWEGVTLGGLLSTGSHGSSAFGKGSAVHEYVVGMRLVVPTAEPVADTGYYAKVVSLGEDDRDLLAAKVSLGVLGVISQVTLQLEPMFKRSVTNRVVPDVAFENSISSFAATTPYGDIIWYPSQAVVVYRDDFKLPVSTPGTGVNDFIGFRAQPTLVITSTRAAGGDIQKLAEENEDTNGKCVLSKLNVNTLLSLGMGFKNSAGGVIGFTGYPVIGNQSDIQSAGSCLRSREDGLLSACAWDPRFRGLFYHQTTVSVPLVNATAFIADVKRIRDASPTGALCGIELNLGFFMRFVRASSAYLGKTADSVDIDITYYRPRNDPRRGRLHEDVLEEIEQLALFKYGALPHWGKNRHVGFVGVKEKLGEKVEEFVKVMEKYDGQGLFSSEWTDALLGLRGREVLVEADGCALEGLCICSADKHCAPDQGYRCRPGRVYQESRVCRKIEDAGAGLIQSA</sequence>
<evidence type="ECO:0000256" key="4">
    <source>
        <dbReference type="ARBA" id="ARBA00022644"/>
    </source>
</evidence>
<evidence type="ECO:0000256" key="6">
    <source>
        <dbReference type="ARBA" id="ARBA00048083"/>
    </source>
</evidence>